<dbReference type="EMBL" id="KN819373">
    <property type="protein sequence ID" value="KIJ11813.1"/>
    <property type="molecule type" value="Genomic_DNA"/>
</dbReference>
<evidence type="ECO:0000313" key="4">
    <source>
        <dbReference type="Proteomes" id="UP000053647"/>
    </source>
</evidence>
<dbReference type="GO" id="GO:0051879">
    <property type="term" value="F:Hsp90 protein binding"/>
    <property type="evidence" value="ECO:0007669"/>
    <property type="project" value="TreeGrafter"/>
</dbReference>
<name>A0A0C9TMJ7_PAXIN</name>
<dbReference type="InterPro" id="IPR011990">
    <property type="entry name" value="TPR-like_helical_dom_sf"/>
</dbReference>
<dbReference type="Proteomes" id="UP000053647">
    <property type="component" value="Unassembled WGS sequence"/>
</dbReference>
<gene>
    <name evidence="3" type="ORF">PAXINDRAFT_181783</name>
</gene>
<organism evidence="3 4">
    <name type="scientific">Paxillus involutus ATCC 200175</name>
    <dbReference type="NCBI Taxonomy" id="664439"/>
    <lineage>
        <taxon>Eukaryota</taxon>
        <taxon>Fungi</taxon>
        <taxon>Dikarya</taxon>
        <taxon>Basidiomycota</taxon>
        <taxon>Agaricomycotina</taxon>
        <taxon>Agaricomycetes</taxon>
        <taxon>Agaricomycetidae</taxon>
        <taxon>Boletales</taxon>
        <taxon>Paxilineae</taxon>
        <taxon>Paxillaceae</taxon>
        <taxon>Paxillus</taxon>
    </lineage>
</organism>
<reference evidence="4" key="2">
    <citation type="submission" date="2015-01" db="EMBL/GenBank/DDBJ databases">
        <title>Evolutionary Origins and Diversification of the Mycorrhizal Mutualists.</title>
        <authorList>
            <consortium name="DOE Joint Genome Institute"/>
            <consortium name="Mycorrhizal Genomics Consortium"/>
            <person name="Kohler A."/>
            <person name="Kuo A."/>
            <person name="Nagy L.G."/>
            <person name="Floudas D."/>
            <person name="Copeland A."/>
            <person name="Barry K.W."/>
            <person name="Cichocki N."/>
            <person name="Veneault-Fourrey C."/>
            <person name="LaButti K."/>
            <person name="Lindquist E.A."/>
            <person name="Lipzen A."/>
            <person name="Lundell T."/>
            <person name="Morin E."/>
            <person name="Murat C."/>
            <person name="Riley R."/>
            <person name="Ohm R."/>
            <person name="Sun H."/>
            <person name="Tunlid A."/>
            <person name="Henrissat B."/>
            <person name="Grigoriev I.V."/>
            <person name="Hibbett D.S."/>
            <person name="Martin F."/>
        </authorList>
    </citation>
    <scope>NUCLEOTIDE SEQUENCE [LARGE SCALE GENOMIC DNA]</scope>
    <source>
        <strain evidence="4">ATCC 200175</strain>
    </source>
</reference>
<sequence>MAPNEELKISLYGRTITVSNGRMRFCSFDKVLFTVYASFELAPMLGNGEALYTSETHVEELVGGTSLITFSPGELGTAAPDPSLLITLGRWYSNHPAVAPSGDDSNQLDSEESLVLVRETDLGQEALLRYHNEYRTEDLENAVQHFECAWHECPLTHPCRAVVLVNLAKAKFISYQIDPTSANLDESIRLYRQALDLRRPGRPDRPATLLQLAQTLLFRYEKQGCNEPIADEIDALMTEPQDFPEDSHERRAADLVLETLRRCRVINSGSSAELDELVRKLKHSATVPPDRYFDRPQRLINLGTALWRRYEKHGKLSDLDHSLEMNKQALQLLPGPKYGEGTEYAVGRLLEQIITRSGDVVVLDWIGNPGAYNSCLPGNLRPYSATQCHVPSPVGDIPAYFPELDTGAILLYKRLVALESPQMTDGQLHLPCITFRVELHVVEAGVYRMKMRGIRDVEIRTMDDLSTMSQNLVLVHPWIRALLGPSTRPTYIETREDEIDALMTEPQDFPEDSHERRAADLVLETLRRCRVINSGSSAELDELVRKLKHSATVPPDRYFDRPQRLINLGTALWRRYEKHGKLSDLDHSLEMNKQALQLLPGRHHDRISCLRTLSAALWRLFEIRGDLCDLEKLIAMAEEALQLIPEGHPERPYWVNNSTSHLAEMSERLGDTAFEAQKYDEAIAQYSQAIGSETLNYAGAWGLRANHLEPHYISANRDEGPSSLAFLASERNQGDASDPFTNRLAGLYIKRSKAAEEMHQWDLALEDANRAIELDPWSPLAYERKEAVQYAKTEYDRSILRTRADKKDAIRESIREAIKGWPPMLINTQTGRGCNRQQQELAFEDLSPFKEYLSS</sequence>
<dbReference type="OrthoDB" id="2678958at2759"/>
<keyword evidence="2" id="KW-0802">TPR repeat</keyword>
<protein>
    <submittedName>
        <fullName evidence="3">Uncharacterized protein</fullName>
    </submittedName>
</protein>
<dbReference type="PANTHER" id="PTHR22904:SF523">
    <property type="entry name" value="STRESS-INDUCED-PHOSPHOPROTEIN 1"/>
    <property type="match status" value="1"/>
</dbReference>
<evidence type="ECO:0000256" key="2">
    <source>
        <dbReference type="ARBA" id="ARBA00022803"/>
    </source>
</evidence>
<dbReference type="AlphaFoldDB" id="A0A0C9TMJ7"/>
<evidence type="ECO:0000256" key="1">
    <source>
        <dbReference type="ARBA" id="ARBA00022737"/>
    </source>
</evidence>
<dbReference type="SUPFAM" id="SSF48452">
    <property type="entry name" value="TPR-like"/>
    <property type="match status" value="1"/>
</dbReference>
<dbReference type="Gene3D" id="1.25.40.10">
    <property type="entry name" value="Tetratricopeptide repeat domain"/>
    <property type="match status" value="3"/>
</dbReference>
<feature type="non-terminal residue" evidence="3">
    <location>
        <position position="855"/>
    </location>
</feature>
<proteinExistence type="predicted"/>
<accession>A0A0C9TMJ7</accession>
<dbReference type="PANTHER" id="PTHR22904">
    <property type="entry name" value="TPR REPEAT CONTAINING PROTEIN"/>
    <property type="match status" value="1"/>
</dbReference>
<keyword evidence="4" id="KW-1185">Reference proteome</keyword>
<keyword evidence="1" id="KW-0677">Repeat</keyword>
<dbReference type="HOGENOM" id="CLU_334231_0_0_1"/>
<evidence type="ECO:0000313" key="3">
    <source>
        <dbReference type="EMBL" id="KIJ11813.1"/>
    </source>
</evidence>
<reference evidence="3 4" key="1">
    <citation type="submission" date="2014-06" db="EMBL/GenBank/DDBJ databases">
        <authorList>
            <consortium name="DOE Joint Genome Institute"/>
            <person name="Kuo A."/>
            <person name="Kohler A."/>
            <person name="Nagy L.G."/>
            <person name="Floudas D."/>
            <person name="Copeland A."/>
            <person name="Barry K.W."/>
            <person name="Cichocki N."/>
            <person name="Veneault-Fourrey C."/>
            <person name="LaButti K."/>
            <person name="Lindquist E.A."/>
            <person name="Lipzen A."/>
            <person name="Lundell T."/>
            <person name="Morin E."/>
            <person name="Murat C."/>
            <person name="Sun H."/>
            <person name="Tunlid A."/>
            <person name="Henrissat B."/>
            <person name="Grigoriev I.V."/>
            <person name="Hibbett D.S."/>
            <person name="Martin F."/>
            <person name="Nordberg H.P."/>
            <person name="Cantor M.N."/>
            <person name="Hua S.X."/>
        </authorList>
    </citation>
    <scope>NUCLEOTIDE SEQUENCE [LARGE SCALE GENOMIC DNA]</scope>
    <source>
        <strain evidence="3 4">ATCC 200175</strain>
    </source>
</reference>